<protein>
    <recommendedName>
        <fullName evidence="5">Endopeptidase S2P</fullName>
    </recommendedName>
</protein>
<dbReference type="GO" id="GO:1905897">
    <property type="term" value="P:regulation of response to endoplasmic reticulum stress"/>
    <property type="evidence" value="ECO:0007669"/>
    <property type="project" value="TreeGrafter"/>
</dbReference>
<dbReference type="GO" id="GO:0012505">
    <property type="term" value="C:endomembrane system"/>
    <property type="evidence" value="ECO:0007669"/>
    <property type="project" value="UniProtKB-SubCell"/>
</dbReference>
<accession>A0AAX6G219</accession>
<dbReference type="AlphaFoldDB" id="A0AAX6G219"/>
<keyword evidence="8" id="KW-0645">Protease</keyword>
<dbReference type="PANTHER" id="PTHR13325:SF3">
    <property type="entry name" value="MEMBRANE-BOUND TRANSCRIPTION FACTOR SITE-2 PROTEASE"/>
    <property type="match status" value="1"/>
</dbReference>
<reference evidence="8" key="1">
    <citation type="journal article" date="2023" name="GigaByte">
        <title>Genome assembly of the bearded iris, Iris pallida Lam.</title>
        <authorList>
            <person name="Bruccoleri R.E."/>
            <person name="Oakeley E.J."/>
            <person name="Faust A.M.E."/>
            <person name="Altorfer M."/>
            <person name="Dessus-Babus S."/>
            <person name="Burckhardt D."/>
            <person name="Oertli M."/>
            <person name="Naumann U."/>
            <person name="Petersen F."/>
            <person name="Wong J."/>
        </authorList>
    </citation>
    <scope>NUCLEOTIDE SEQUENCE</scope>
    <source>
        <strain evidence="8">GSM-AAB239-AS_SAM_17_03QT</strain>
    </source>
</reference>
<proteinExistence type="predicted"/>
<dbReference type="GO" id="GO:0005737">
    <property type="term" value="C:cytoplasm"/>
    <property type="evidence" value="ECO:0007669"/>
    <property type="project" value="TreeGrafter"/>
</dbReference>
<feature type="transmembrane region" description="Helical" evidence="6">
    <location>
        <begin position="183"/>
        <end position="207"/>
    </location>
</feature>
<dbReference type="GO" id="GO:0016020">
    <property type="term" value="C:membrane"/>
    <property type="evidence" value="ECO:0007669"/>
    <property type="project" value="InterPro"/>
</dbReference>
<keyword evidence="2 6" id="KW-0812">Transmembrane</keyword>
<feature type="transmembrane region" description="Helical" evidence="6">
    <location>
        <begin position="60"/>
        <end position="82"/>
    </location>
</feature>
<feature type="transmembrane region" description="Helical" evidence="6">
    <location>
        <begin position="151"/>
        <end position="171"/>
    </location>
</feature>
<feature type="domain" description="Peptidase M50" evidence="7">
    <location>
        <begin position="129"/>
        <end position="269"/>
    </location>
</feature>
<dbReference type="Proteomes" id="UP001140949">
    <property type="component" value="Unassembled WGS sequence"/>
</dbReference>
<dbReference type="EMBL" id="JANAVB010024200">
    <property type="protein sequence ID" value="KAJ6822483.1"/>
    <property type="molecule type" value="Genomic_DNA"/>
</dbReference>
<evidence type="ECO:0000256" key="6">
    <source>
        <dbReference type="SAM" id="Phobius"/>
    </source>
</evidence>
<sequence length="554" mass="60825">MSTTSSRRGRRTGRSQSLLPLHAGQAPSNSVSCCYCDWKIRSFNELLFSIGHQYTRFLRAWFTLGASVSFMGLVFIAMLLIWESAAAFQILTGTSRLDSLLVSLLFDTSPTTSISNMSILDAVIMFFSTSISVAIHEFGHAVAATSEGVQIEYIAIFLAVIFPGALVALNYDFMQSSPRSAALRIYCAGIWHNVMFCAVCGLTLSLLPTILTPLYIHREMPMVIGVPQDSPLVNYLSPGDVIRSIDGSNINYPREWVEKMVQINSQSLHNSVSGSKGYCLPSSWLKESLNSKEADDQISCPDELAAFVSLHCLNSSVVGAGSENSNGNKINIKHCLIAKDVVKLKKCGEGWQVTEAASNSCPCMEGESCMAPVQSHGMAWVEISYSSPYSSECLQLRKNISTDYEGPDYGSSPCGGSFIFAGNALSLAYSIQLTAYQPRWAYLSANLPTMLENIFSCTFHVSATLAFLNNLPVYFLDGESILETGLMYITWLNPRSRLRVQRFCLVGGSILSIITLSRIFYFSFYVLSKGSLAGLRGSNVLDEIFSLKRTKGNR</sequence>
<dbReference type="InterPro" id="IPR008915">
    <property type="entry name" value="Peptidase_M50"/>
</dbReference>
<dbReference type="GO" id="GO:0004222">
    <property type="term" value="F:metalloendopeptidase activity"/>
    <property type="evidence" value="ECO:0007669"/>
    <property type="project" value="InterPro"/>
</dbReference>
<evidence type="ECO:0000313" key="9">
    <source>
        <dbReference type="Proteomes" id="UP001140949"/>
    </source>
</evidence>
<evidence type="ECO:0000256" key="1">
    <source>
        <dbReference type="ARBA" id="ARBA00004127"/>
    </source>
</evidence>
<evidence type="ECO:0000313" key="8">
    <source>
        <dbReference type="EMBL" id="KAJ6822483.1"/>
    </source>
</evidence>
<reference evidence="8" key="2">
    <citation type="submission" date="2023-04" db="EMBL/GenBank/DDBJ databases">
        <authorList>
            <person name="Bruccoleri R.E."/>
            <person name="Oakeley E.J."/>
            <person name="Faust A.-M."/>
            <person name="Dessus-Babus S."/>
            <person name="Altorfer M."/>
            <person name="Burckhardt D."/>
            <person name="Oertli M."/>
            <person name="Naumann U."/>
            <person name="Petersen F."/>
            <person name="Wong J."/>
        </authorList>
    </citation>
    <scope>NUCLEOTIDE SEQUENCE</scope>
    <source>
        <strain evidence="8">GSM-AAB239-AS_SAM_17_03QT</strain>
        <tissue evidence="8">Leaf</tissue>
    </source>
</reference>
<dbReference type="PANTHER" id="PTHR13325">
    <property type="entry name" value="PROTEASE M50 MEMBRANE-BOUND TRANSCRIPTION FACTOR SITE 2 PROTEASE"/>
    <property type="match status" value="1"/>
</dbReference>
<evidence type="ECO:0000256" key="2">
    <source>
        <dbReference type="ARBA" id="ARBA00022692"/>
    </source>
</evidence>
<evidence type="ECO:0000256" key="5">
    <source>
        <dbReference type="ARBA" id="ARBA00032658"/>
    </source>
</evidence>
<dbReference type="Pfam" id="PF02163">
    <property type="entry name" value="Peptidase_M50"/>
    <property type="match status" value="1"/>
</dbReference>
<keyword evidence="4 6" id="KW-0472">Membrane</keyword>
<comment type="subcellular location">
    <subcellularLocation>
        <location evidence="1">Endomembrane system</location>
        <topology evidence="1">Multi-pass membrane protein</topology>
    </subcellularLocation>
</comment>
<feature type="transmembrane region" description="Helical" evidence="6">
    <location>
        <begin position="505"/>
        <end position="527"/>
    </location>
</feature>
<organism evidence="8 9">
    <name type="scientific">Iris pallida</name>
    <name type="common">Sweet iris</name>
    <dbReference type="NCBI Taxonomy" id="29817"/>
    <lineage>
        <taxon>Eukaryota</taxon>
        <taxon>Viridiplantae</taxon>
        <taxon>Streptophyta</taxon>
        <taxon>Embryophyta</taxon>
        <taxon>Tracheophyta</taxon>
        <taxon>Spermatophyta</taxon>
        <taxon>Magnoliopsida</taxon>
        <taxon>Liliopsida</taxon>
        <taxon>Asparagales</taxon>
        <taxon>Iridaceae</taxon>
        <taxon>Iridoideae</taxon>
        <taxon>Irideae</taxon>
        <taxon>Iris</taxon>
    </lineage>
</organism>
<keyword evidence="8" id="KW-0378">Hydrolase</keyword>
<gene>
    <name evidence="8" type="ORF">M6B38_388365</name>
</gene>
<name>A0AAX6G219_IRIPA</name>
<keyword evidence="9" id="KW-1185">Reference proteome</keyword>
<comment type="caution">
    <text evidence="8">The sequence shown here is derived from an EMBL/GenBank/DDBJ whole genome shotgun (WGS) entry which is preliminary data.</text>
</comment>
<keyword evidence="3 6" id="KW-1133">Transmembrane helix</keyword>
<dbReference type="GO" id="GO:0031293">
    <property type="term" value="P:membrane protein intracellular domain proteolysis"/>
    <property type="evidence" value="ECO:0007669"/>
    <property type="project" value="TreeGrafter"/>
</dbReference>
<evidence type="ECO:0000259" key="7">
    <source>
        <dbReference type="Pfam" id="PF02163"/>
    </source>
</evidence>
<dbReference type="PRINTS" id="PR01000">
    <property type="entry name" value="SREBPS2PTASE"/>
</dbReference>
<dbReference type="InterPro" id="IPR001193">
    <property type="entry name" value="MBTPS2"/>
</dbReference>
<evidence type="ECO:0000256" key="3">
    <source>
        <dbReference type="ARBA" id="ARBA00022989"/>
    </source>
</evidence>
<evidence type="ECO:0000256" key="4">
    <source>
        <dbReference type="ARBA" id="ARBA00023136"/>
    </source>
</evidence>